<evidence type="ECO:0000313" key="2">
    <source>
        <dbReference type="EMBL" id="GHH89171.1"/>
    </source>
</evidence>
<reference evidence="2" key="1">
    <citation type="journal article" date="2014" name="Int. J. Syst. Evol. Microbiol.">
        <title>Complete genome sequence of Corynebacterium casei LMG S-19264T (=DSM 44701T), isolated from a smear-ripened cheese.</title>
        <authorList>
            <consortium name="US DOE Joint Genome Institute (JGI-PGF)"/>
            <person name="Walter F."/>
            <person name="Albersmeier A."/>
            <person name="Kalinowski J."/>
            <person name="Ruckert C."/>
        </authorList>
    </citation>
    <scope>NUCLEOTIDE SEQUENCE</scope>
    <source>
        <strain evidence="2">CGMCC 4.7403</strain>
    </source>
</reference>
<evidence type="ECO:0000256" key="1">
    <source>
        <dbReference type="SAM" id="MobiDB-lite"/>
    </source>
</evidence>
<reference evidence="2" key="2">
    <citation type="submission" date="2020-09" db="EMBL/GenBank/DDBJ databases">
        <authorList>
            <person name="Sun Q."/>
            <person name="Zhou Y."/>
        </authorList>
    </citation>
    <scope>NUCLEOTIDE SEQUENCE</scope>
    <source>
        <strain evidence="2">CGMCC 4.7403</strain>
    </source>
</reference>
<organism evidence="2 3">
    <name type="scientific">Streptomyces capitiformicae</name>
    <dbReference type="NCBI Taxonomy" id="2014920"/>
    <lineage>
        <taxon>Bacteria</taxon>
        <taxon>Bacillati</taxon>
        <taxon>Actinomycetota</taxon>
        <taxon>Actinomycetes</taxon>
        <taxon>Kitasatosporales</taxon>
        <taxon>Streptomycetaceae</taxon>
        <taxon>Streptomyces</taxon>
    </lineage>
</organism>
<sequence>MAMTRSTDHGLTLRPSREGARTERARHGFSAIIRSSTAAVNTAETLAKMDRRYEAARPVASSCRIHARRCEGRNAAMGRSPRYGRAWTPSLISRLSRVTGSMVSAAIHSLAYCAKVTEPAAGSMYRPWDMSASMLDSQASALRFCLSGKLLDFSEPSGATYRAR</sequence>
<protein>
    <submittedName>
        <fullName evidence="2">Uncharacterized protein</fullName>
    </submittedName>
</protein>
<feature type="compositionally biased region" description="Basic and acidic residues" evidence="1">
    <location>
        <begin position="15"/>
        <end position="24"/>
    </location>
</feature>
<gene>
    <name evidence="2" type="ORF">GCM10017771_38130</name>
</gene>
<dbReference type="EMBL" id="BNAT01000012">
    <property type="protein sequence ID" value="GHH89171.1"/>
    <property type="molecule type" value="Genomic_DNA"/>
</dbReference>
<dbReference type="AlphaFoldDB" id="A0A919LDQ6"/>
<accession>A0A919LDQ6</accession>
<evidence type="ECO:0000313" key="3">
    <source>
        <dbReference type="Proteomes" id="UP000603227"/>
    </source>
</evidence>
<dbReference type="Proteomes" id="UP000603227">
    <property type="component" value="Unassembled WGS sequence"/>
</dbReference>
<proteinExistence type="predicted"/>
<comment type="caution">
    <text evidence="2">The sequence shown here is derived from an EMBL/GenBank/DDBJ whole genome shotgun (WGS) entry which is preliminary data.</text>
</comment>
<name>A0A919LDQ6_9ACTN</name>
<feature type="region of interest" description="Disordered" evidence="1">
    <location>
        <begin position="1"/>
        <end position="24"/>
    </location>
</feature>
<keyword evidence="3" id="KW-1185">Reference proteome</keyword>